<feature type="domain" description="Mannosyl-glycoprotein endo-beta-N-acetylglucosamidase-like" evidence="2">
    <location>
        <begin position="126"/>
        <end position="214"/>
    </location>
</feature>
<keyword evidence="4" id="KW-1185">Reference proteome</keyword>
<gene>
    <name evidence="3" type="ORF">PXH66_21835</name>
</gene>
<dbReference type="Proteomes" id="UP001218638">
    <property type="component" value="Chromosome"/>
</dbReference>
<dbReference type="EMBL" id="CP119075">
    <property type="protein sequence ID" value="WED64998.1"/>
    <property type="molecule type" value="Genomic_DNA"/>
</dbReference>
<keyword evidence="1" id="KW-0472">Membrane</keyword>
<dbReference type="AlphaFoldDB" id="A0AAF0CN40"/>
<evidence type="ECO:0000259" key="2">
    <source>
        <dbReference type="Pfam" id="PF01832"/>
    </source>
</evidence>
<proteinExistence type="predicted"/>
<dbReference type="KEGG" id="slom:PXH66_21835"/>
<accession>A0AAF0CN40</accession>
<dbReference type="InterPro" id="IPR053195">
    <property type="entry name" value="Bax-like"/>
</dbReference>
<dbReference type="Pfam" id="PF01832">
    <property type="entry name" value="Glucosaminidase"/>
    <property type="match status" value="1"/>
</dbReference>
<keyword evidence="1" id="KW-1133">Transmembrane helix</keyword>
<name>A0AAF0CN40_9BACT</name>
<dbReference type="GO" id="GO:0004040">
    <property type="term" value="F:amidase activity"/>
    <property type="evidence" value="ECO:0007669"/>
    <property type="project" value="InterPro"/>
</dbReference>
<feature type="transmembrane region" description="Helical" evidence="1">
    <location>
        <begin position="21"/>
        <end position="39"/>
    </location>
</feature>
<reference evidence="3" key="1">
    <citation type="submission" date="2023-03" db="EMBL/GenBank/DDBJ databases">
        <title>Lomoglobus Profundus gen. nov., sp. nov., a novel member of the phylum Verrucomicrobia, isolated from deep-marine sediment of South China Sea.</title>
        <authorList>
            <person name="Ahmad T."/>
            <person name="Ishaq S.E."/>
            <person name="Wang F."/>
        </authorList>
    </citation>
    <scope>NUCLEOTIDE SEQUENCE</scope>
    <source>
        <strain evidence="3">LMO-M01</strain>
    </source>
</reference>
<dbReference type="RefSeq" id="WP_330928342.1">
    <property type="nucleotide sequence ID" value="NZ_CP119075.1"/>
</dbReference>
<evidence type="ECO:0000313" key="3">
    <source>
        <dbReference type="EMBL" id="WED64998.1"/>
    </source>
</evidence>
<protein>
    <submittedName>
        <fullName evidence="3">Glucosaminidase domain-containing protein</fullName>
    </submittedName>
</protein>
<dbReference type="Gene3D" id="1.10.530.10">
    <property type="match status" value="1"/>
</dbReference>
<dbReference type="InterPro" id="IPR002901">
    <property type="entry name" value="MGlyc_endo_b_GlcNAc-like_dom"/>
</dbReference>
<evidence type="ECO:0000256" key="1">
    <source>
        <dbReference type="SAM" id="Phobius"/>
    </source>
</evidence>
<evidence type="ECO:0000313" key="4">
    <source>
        <dbReference type="Proteomes" id="UP001218638"/>
    </source>
</evidence>
<dbReference type="PANTHER" id="PTHR40572">
    <property type="entry name" value="PROTEIN BAX"/>
    <property type="match status" value="1"/>
</dbReference>
<dbReference type="PANTHER" id="PTHR40572:SF1">
    <property type="entry name" value="PROTEIN BAX"/>
    <property type="match status" value="1"/>
</dbReference>
<keyword evidence="1" id="KW-0812">Transmembrane</keyword>
<organism evidence="3 4">
    <name type="scientific">Synoicihabitans lomoniglobus</name>
    <dbReference type="NCBI Taxonomy" id="2909285"/>
    <lineage>
        <taxon>Bacteria</taxon>
        <taxon>Pseudomonadati</taxon>
        <taxon>Verrucomicrobiota</taxon>
        <taxon>Opitutia</taxon>
        <taxon>Opitutales</taxon>
        <taxon>Opitutaceae</taxon>
        <taxon>Synoicihabitans</taxon>
    </lineage>
</organism>
<sequence length="267" mass="30037">MSRPRALPTAARPRQRSVVTIAKVAGVVVVLFFVGRWIFGPEHLPDFGSIEDTSEKKAAFFTYLLPHITAVNEEILQQRATLQAIRDDLAEDDDEPGWLNRRRLDELCVAYDLEPPETYNLAFVDRLLRRVDIIAPSLVMAQAAIESAWGTSRFARQGNNLFGMRTYEPGTGIVPKRRPAGATWEVAAYDSVRGAIDNLAHNLNTNGSYRQMRSIRRDLRRRGAPITGSALAGGLVRYSEKGHEYISMVRSMIRVNDLERFDRPAPD</sequence>